<gene>
    <name evidence="2" type="ORF">K2173_001998</name>
</gene>
<comment type="similarity">
    <text evidence="1">Belongs to the ARG7 family.</text>
</comment>
<reference evidence="2 3" key="1">
    <citation type="submission" date="2021-09" db="EMBL/GenBank/DDBJ databases">
        <title>Genomic insights and catalytic innovation underlie evolution of tropane alkaloids biosynthesis.</title>
        <authorList>
            <person name="Wang Y.-J."/>
            <person name="Tian T."/>
            <person name="Huang J.-P."/>
            <person name="Huang S.-X."/>
        </authorList>
    </citation>
    <scope>NUCLEOTIDE SEQUENCE [LARGE SCALE GENOMIC DNA]</scope>
    <source>
        <strain evidence="2">KIB-2018</strain>
        <tissue evidence="2">Leaf</tissue>
    </source>
</reference>
<sequence>MASRYWCSILNIVKLKRIVKIRWKLARAGEKKLPLDVPPGHLAVEVGGAGKRFVVKADYLNHPIFKQMLDQAYEEYGYSRNGPLTIPCDEFFFQDIIHLLGGRKKVSSTPCRVAEEKLGSKLWKDSTPLLKDIARRSTC</sequence>
<comment type="caution">
    <text evidence="2">The sequence shown here is derived from an EMBL/GenBank/DDBJ whole genome shotgun (WGS) entry which is preliminary data.</text>
</comment>
<keyword evidence="3" id="KW-1185">Reference proteome</keyword>
<dbReference type="EMBL" id="JAIWQS010000009">
    <property type="protein sequence ID" value="KAJ8754100.1"/>
    <property type="molecule type" value="Genomic_DNA"/>
</dbReference>
<protein>
    <recommendedName>
        <fullName evidence="4">Small auxin up regulated protein</fullName>
    </recommendedName>
</protein>
<evidence type="ECO:0008006" key="4">
    <source>
        <dbReference type="Google" id="ProtNLM"/>
    </source>
</evidence>
<dbReference type="Proteomes" id="UP001159364">
    <property type="component" value="Linkage Group LG09"/>
</dbReference>
<name>A0AAV8SPY4_9ROSI</name>
<organism evidence="2 3">
    <name type="scientific">Erythroxylum novogranatense</name>
    <dbReference type="NCBI Taxonomy" id="1862640"/>
    <lineage>
        <taxon>Eukaryota</taxon>
        <taxon>Viridiplantae</taxon>
        <taxon>Streptophyta</taxon>
        <taxon>Embryophyta</taxon>
        <taxon>Tracheophyta</taxon>
        <taxon>Spermatophyta</taxon>
        <taxon>Magnoliopsida</taxon>
        <taxon>eudicotyledons</taxon>
        <taxon>Gunneridae</taxon>
        <taxon>Pentapetalae</taxon>
        <taxon>rosids</taxon>
        <taxon>fabids</taxon>
        <taxon>Malpighiales</taxon>
        <taxon>Erythroxylaceae</taxon>
        <taxon>Erythroxylum</taxon>
    </lineage>
</organism>
<dbReference type="PANTHER" id="PTHR31374">
    <property type="entry name" value="AUXIN-INDUCED PROTEIN-LIKE-RELATED"/>
    <property type="match status" value="1"/>
</dbReference>
<proteinExistence type="inferred from homology"/>
<dbReference type="InterPro" id="IPR003676">
    <property type="entry name" value="SAUR_fam"/>
</dbReference>
<accession>A0AAV8SPY4</accession>
<evidence type="ECO:0000313" key="2">
    <source>
        <dbReference type="EMBL" id="KAJ8754100.1"/>
    </source>
</evidence>
<evidence type="ECO:0000313" key="3">
    <source>
        <dbReference type="Proteomes" id="UP001159364"/>
    </source>
</evidence>
<dbReference type="GO" id="GO:0009733">
    <property type="term" value="P:response to auxin"/>
    <property type="evidence" value="ECO:0007669"/>
    <property type="project" value="InterPro"/>
</dbReference>
<dbReference type="PANTHER" id="PTHR31374:SF269">
    <property type="entry name" value="AUXIN RESPONSIVE SAUR PROTEIN"/>
    <property type="match status" value="1"/>
</dbReference>
<evidence type="ECO:0000256" key="1">
    <source>
        <dbReference type="ARBA" id="ARBA00006974"/>
    </source>
</evidence>
<dbReference type="AlphaFoldDB" id="A0AAV8SPY4"/>
<dbReference type="Pfam" id="PF02519">
    <property type="entry name" value="Auxin_inducible"/>
    <property type="match status" value="1"/>
</dbReference>